<dbReference type="AlphaFoldDB" id="A0A2Z7DCJ1"/>
<sequence length="330" mass="36182">MELVGSRRLDASKIILPAYSSSINLSVMASSLINNVFQVYVDSVLGMEDEGMVAMFESLVSSGLRGFLVCSSAIYEPALVEFFLNATVRDDKVVSTVQGKSVEISEEQFAVNCRQRLKTSCKKREMKFEFRLLNDILAKTIMSNILFKGFKEMVTLGSKQARGFAVQICIILKGSSDLELGESKDFPPLKILTAKTVGKYIAINKNIVVEDVDDMPRVKKTAVKKAVSKKRPAATTGEPVLKKKITLVGRAAPAEKDLAIFTVAQEAVPLQMVSAVTPPAPKRKLKLPVSDDEIVETQQDVENVEQQKTTADDVDKIIAQIITETAEMGT</sequence>
<organism evidence="1 2">
    <name type="scientific">Dorcoceras hygrometricum</name>
    <dbReference type="NCBI Taxonomy" id="472368"/>
    <lineage>
        <taxon>Eukaryota</taxon>
        <taxon>Viridiplantae</taxon>
        <taxon>Streptophyta</taxon>
        <taxon>Embryophyta</taxon>
        <taxon>Tracheophyta</taxon>
        <taxon>Spermatophyta</taxon>
        <taxon>Magnoliopsida</taxon>
        <taxon>eudicotyledons</taxon>
        <taxon>Gunneridae</taxon>
        <taxon>Pentapetalae</taxon>
        <taxon>asterids</taxon>
        <taxon>lamiids</taxon>
        <taxon>Lamiales</taxon>
        <taxon>Gesneriaceae</taxon>
        <taxon>Didymocarpoideae</taxon>
        <taxon>Trichosporeae</taxon>
        <taxon>Loxocarpinae</taxon>
        <taxon>Dorcoceras</taxon>
    </lineage>
</organism>
<dbReference type="EMBL" id="KQ987318">
    <property type="protein sequence ID" value="KZV57350.1"/>
    <property type="molecule type" value="Genomic_DNA"/>
</dbReference>
<evidence type="ECO:0000313" key="2">
    <source>
        <dbReference type="Proteomes" id="UP000250235"/>
    </source>
</evidence>
<keyword evidence="2" id="KW-1185">Reference proteome</keyword>
<accession>A0A2Z7DCJ1</accession>
<evidence type="ECO:0000313" key="1">
    <source>
        <dbReference type="EMBL" id="KZV57350.1"/>
    </source>
</evidence>
<proteinExistence type="predicted"/>
<reference evidence="1 2" key="1">
    <citation type="journal article" date="2015" name="Proc. Natl. Acad. Sci. U.S.A.">
        <title>The resurrection genome of Boea hygrometrica: A blueprint for survival of dehydration.</title>
        <authorList>
            <person name="Xiao L."/>
            <person name="Yang G."/>
            <person name="Zhang L."/>
            <person name="Yang X."/>
            <person name="Zhao S."/>
            <person name="Ji Z."/>
            <person name="Zhou Q."/>
            <person name="Hu M."/>
            <person name="Wang Y."/>
            <person name="Chen M."/>
            <person name="Xu Y."/>
            <person name="Jin H."/>
            <person name="Xiao X."/>
            <person name="Hu G."/>
            <person name="Bao F."/>
            <person name="Hu Y."/>
            <person name="Wan P."/>
            <person name="Li L."/>
            <person name="Deng X."/>
            <person name="Kuang T."/>
            <person name="Xiang C."/>
            <person name="Zhu J.K."/>
            <person name="Oliver M.J."/>
            <person name="He Y."/>
        </authorList>
    </citation>
    <scope>NUCLEOTIDE SEQUENCE [LARGE SCALE GENOMIC DNA]</scope>
    <source>
        <strain evidence="2">cv. XS01</strain>
    </source>
</reference>
<gene>
    <name evidence="1" type="ORF">F511_38087</name>
</gene>
<dbReference type="Proteomes" id="UP000250235">
    <property type="component" value="Unassembled WGS sequence"/>
</dbReference>
<protein>
    <submittedName>
        <fullName evidence="1">(-)-isopiperitenol/(-)-carveol dehydrogenase, mitochondrial-like</fullName>
    </submittedName>
</protein>
<name>A0A2Z7DCJ1_9LAMI</name>